<protein>
    <recommendedName>
        <fullName evidence="4">DUF2795 domain-containing protein</fullName>
    </recommendedName>
</protein>
<keyword evidence="3" id="KW-1185">Reference proteome</keyword>
<evidence type="ECO:0000256" key="1">
    <source>
        <dbReference type="SAM" id="MobiDB-lite"/>
    </source>
</evidence>
<organism evidence="2 3">
    <name type="scientific">Ktedonobacter racemifer DSM 44963</name>
    <dbReference type="NCBI Taxonomy" id="485913"/>
    <lineage>
        <taxon>Bacteria</taxon>
        <taxon>Bacillati</taxon>
        <taxon>Chloroflexota</taxon>
        <taxon>Ktedonobacteria</taxon>
        <taxon>Ktedonobacterales</taxon>
        <taxon>Ktedonobacteraceae</taxon>
        <taxon>Ktedonobacter</taxon>
    </lineage>
</organism>
<name>D6TR29_KTERA</name>
<evidence type="ECO:0000313" key="2">
    <source>
        <dbReference type="EMBL" id="EFH85900.1"/>
    </source>
</evidence>
<evidence type="ECO:0008006" key="4">
    <source>
        <dbReference type="Google" id="ProtNLM"/>
    </source>
</evidence>
<feature type="region of interest" description="Disordered" evidence="1">
    <location>
        <begin position="49"/>
        <end position="70"/>
    </location>
</feature>
<reference evidence="2 3" key="1">
    <citation type="journal article" date="2011" name="Stand. Genomic Sci.">
        <title>Non-contiguous finished genome sequence and contextual data of the filamentous soil bacterium Ktedonobacter racemifer type strain (SOSP1-21).</title>
        <authorList>
            <person name="Chang Y.J."/>
            <person name="Land M."/>
            <person name="Hauser L."/>
            <person name="Chertkov O."/>
            <person name="Del Rio T.G."/>
            <person name="Nolan M."/>
            <person name="Copeland A."/>
            <person name="Tice H."/>
            <person name="Cheng J.F."/>
            <person name="Lucas S."/>
            <person name="Han C."/>
            <person name="Goodwin L."/>
            <person name="Pitluck S."/>
            <person name="Ivanova N."/>
            <person name="Ovchinikova G."/>
            <person name="Pati A."/>
            <person name="Chen A."/>
            <person name="Palaniappan K."/>
            <person name="Mavromatis K."/>
            <person name="Liolios K."/>
            <person name="Brettin T."/>
            <person name="Fiebig A."/>
            <person name="Rohde M."/>
            <person name="Abt B."/>
            <person name="Goker M."/>
            <person name="Detter J.C."/>
            <person name="Woyke T."/>
            <person name="Bristow J."/>
            <person name="Eisen J.A."/>
            <person name="Markowitz V."/>
            <person name="Hugenholtz P."/>
            <person name="Kyrpides N.C."/>
            <person name="Klenk H.P."/>
            <person name="Lapidus A."/>
        </authorList>
    </citation>
    <scope>NUCLEOTIDE SEQUENCE [LARGE SCALE GENOMIC DNA]</scope>
    <source>
        <strain evidence="3">DSM 44963</strain>
    </source>
</reference>
<dbReference type="eggNOG" id="ENOG5030TQZ">
    <property type="taxonomic scope" value="Bacteria"/>
</dbReference>
<dbReference type="OrthoDB" id="6161020at2"/>
<dbReference type="AlphaFoldDB" id="D6TR29"/>
<sequence>MSQQPANPAQVEKCLKGMDYPADKQEVINYAKQHGADTQVEQALNRLPNETFNKPTDVSKAIGEMDRGQR</sequence>
<dbReference type="EMBL" id="ADVG01000002">
    <property type="protein sequence ID" value="EFH85900.1"/>
    <property type="molecule type" value="Genomic_DNA"/>
</dbReference>
<dbReference type="InterPro" id="IPR021527">
    <property type="entry name" value="DUF2795"/>
</dbReference>
<dbReference type="InParanoid" id="D6TR29"/>
<evidence type="ECO:0000313" key="3">
    <source>
        <dbReference type="Proteomes" id="UP000004508"/>
    </source>
</evidence>
<accession>D6TR29</accession>
<proteinExistence type="predicted"/>
<gene>
    <name evidence="2" type="ORF">Krac_7155</name>
</gene>
<dbReference type="RefSeq" id="WP_007909742.1">
    <property type="nucleotide sequence ID" value="NZ_ADVG01000002.1"/>
</dbReference>
<dbReference type="Pfam" id="PF11387">
    <property type="entry name" value="DUF2795"/>
    <property type="match status" value="1"/>
</dbReference>
<comment type="caution">
    <text evidence="2">The sequence shown here is derived from an EMBL/GenBank/DDBJ whole genome shotgun (WGS) entry which is preliminary data.</text>
</comment>
<dbReference type="Proteomes" id="UP000004508">
    <property type="component" value="Unassembled WGS sequence"/>
</dbReference>
<dbReference type="STRING" id="485913.Krac_7155"/>